<dbReference type="Pfam" id="PF03466">
    <property type="entry name" value="LysR_substrate"/>
    <property type="match status" value="1"/>
</dbReference>
<dbReference type="PANTHER" id="PTHR30346">
    <property type="entry name" value="TRANSCRIPTIONAL DUAL REGULATOR HCAR-RELATED"/>
    <property type="match status" value="1"/>
</dbReference>
<keyword evidence="4" id="KW-0804">Transcription</keyword>
<evidence type="ECO:0000313" key="6">
    <source>
        <dbReference type="EMBL" id="NDL55509.1"/>
    </source>
</evidence>
<dbReference type="Gene3D" id="1.10.10.10">
    <property type="entry name" value="Winged helix-like DNA-binding domain superfamily/Winged helix DNA-binding domain"/>
    <property type="match status" value="1"/>
</dbReference>
<proteinExistence type="inferred from homology"/>
<evidence type="ECO:0000256" key="3">
    <source>
        <dbReference type="ARBA" id="ARBA00023125"/>
    </source>
</evidence>
<evidence type="ECO:0000256" key="2">
    <source>
        <dbReference type="ARBA" id="ARBA00023015"/>
    </source>
</evidence>
<evidence type="ECO:0000256" key="4">
    <source>
        <dbReference type="ARBA" id="ARBA00023163"/>
    </source>
</evidence>
<dbReference type="InterPro" id="IPR036388">
    <property type="entry name" value="WH-like_DNA-bd_sf"/>
</dbReference>
<sequence length="301" mass="31486">MANRATAMASIDDLRLVVALEKTGSLTAAAAQLHVAQPSASHRLKVLERRLGVSLFTRHATGTMPTQAGVEYLAHAKEALATVQAAADAARAAANLDRLRFGTFTSLSVPVFTALDGLLPASTVVEQHVRSGILLVADIVAGRVDGAVVALPAGRISQPGVHRQRLGIDPLVLVAPAEVPLPSRVGPTHLSRTDVVLASFSSQPDDVAQLLAQRGARVHMAGTAPIALAMARGRGVYAAIPRSCWLADRHDGEDALRLGQAFDATLSMVTGRPAHANLTGLATKLADALDLQARHRPSADR</sequence>
<dbReference type="InterPro" id="IPR036390">
    <property type="entry name" value="WH_DNA-bd_sf"/>
</dbReference>
<keyword evidence="7" id="KW-1185">Reference proteome</keyword>
<dbReference type="InterPro" id="IPR005119">
    <property type="entry name" value="LysR_subst-bd"/>
</dbReference>
<feature type="domain" description="HTH lysR-type" evidence="5">
    <location>
        <begin position="11"/>
        <end position="66"/>
    </location>
</feature>
<dbReference type="GO" id="GO:0003700">
    <property type="term" value="F:DNA-binding transcription factor activity"/>
    <property type="evidence" value="ECO:0007669"/>
    <property type="project" value="InterPro"/>
</dbReference>
<evidence type="ECO:0000259" key="5">
    <source>
        <dbReference type="PROSITE" id="PS50931"/>
    </source>
</evidence>
<protein>
    <submittedName>
        <fullName evidence="6">LysR family transcriptional regulator</fullName>
    </submittedName>
</protein>
<accession>A0A7K3LWV9</accession>
<keyword evidence="3" id="KW-0238">DNA-binding</keyword>
<dbReference type="SUPFAM" id="SSF53850">
    <property type="entry name" value="Periplasmic binding protein-like II"/>
    <property type="match status" value="1"/>
</dbReference>
<dbReference type="AlphaFoldDB" id="A0A7K3LWV9"/>
<dbReference type="GO" id="GO:0032993">
    <property type="term" value="C:protein-DNA complex"/>
    <property type="evidence" value="ECO:0007669"/>
    <property type="project" value="TreeGrafter"/>
</dbReference>
<gene>
    <name evidence="6" type="ORF">F7O44_00325</name>
</gene>
<dbReference type="PROSITE" id="PS50931">
    <property type="entry name" value="HTH_LYSR"/>
    <property type="match status" value="1"/>
</dbReference>
<dbReference type="RefSeq" id="WP_162448222.1">
    <property type="nucleotide sequence ID" value="NZ_WLZY01000001.1"/>
</dbReference>
<name>A0A7K3LWV9_9ACTN</name>
<dbReference type="Proteomes" id="UP000460435">
    <property type="component" value="Unassembled WGS sequence"/>
</dbReference>
<dbReference type="Gene3D" id="3.40.190.290">
    <property type="match status" value="1"/>
</dbReference>
<dbReference type="PANTHER" id="PTHR30346:SF0">
    <property type="entry name" value="HCA OPERON TRANSCRIPTIONAL ACTIVATOR HCAR"/>
    <property type="match status" value="1"/>
</dbReference>
<comment type="caution">
    <text evidence="6">The sequence shown here is derived from an EMBL/GenBank/DDBJ whole genome shotgun (WGS) entry which is preliminary data.</text>
</comment>
<comment type="similarity">
    <text evidence="1">Belongs to the LysR transcriptional regulatory family.</text>
</comment>
<evidence type="ECO:0000256" key="1">
    <source>
        <dbReference type="ARBA" id="ARBA00009437"/>
    </source>
</evidence>
<evidence type="ECO:0000313" key="7">
    <source>
        <dbReference type="Proteomes" id="UP000460435"/>
    </source>
</evidence>
<dbReference type="InterPro" id="IPR000847">
    <property type="entry name" value="LysR_HTH_N"/>
</dbReference>
<keyword evidence="2" id="KW-0805">Transcription regulation</keyword>
<dbReference type="SUPFAM" id="SSF46785">
    <property type="entry name" value="Winged helix' DNA-binding domain"/>
    <property type="match status" value="1"/>
</dbReference>
<dbReference type="GO" id="GO:0003677">
    <property type="term" value="F:DNA binding"/>
    <property type="evidence" value="ECO:0007669"/>
    <property type="project" value="UniProtKB-KW"/>
</dbReference>
<dbReference type="FunFam" id="1.10.10.10:FF:000001">
    <property type="entry name" value="LysR family transcriptional regulator"/>
    <property type="match status" value="1"/>
</dbReference>
<dbReference type="PRINTS" id="PR00039">
    <property type="entry name" value="HTHLYSR"/>
</dbReference>
<organism evidence="6 7">
    <name type="scientific">Phytoactinopolyspora mesophila</name>
    <dbReference type="NCBI Taxonomy" id="2650750"/>
    <lineage>
        <taxon>Bacteria</taxon>
        <taxon>Bacillati</taxon>
        <taxon>Actinomycetota</taxon>
        <taxon>Actinomycetes</taxon>
        <taxon>Jiangellales</taxon>
        <taxon>Jiangellaceae</taxon>
        <taxon>Phytoactinopolyspora</taxon>
    </lineage>
</organism>
<reference evidence="6 7" key="1">
    <citation type="submission" date="2019-11" db="EMBL/GenBank/DDBJ databases">
        <authorList>
            <person name="Li X.-J."/>
            <person name="Feng X.-M."/>
        </authorList>
    </citation>
    <scope>NUCLEOTIDE SEQUENCE [LARGE SCALE GENOMIC DNA]</scope>
    <source>
        <strain evidence="6 7">XMNu-373</strain>
    </source>
</reference>
<dbReference type="Pfam" id="PF00126">
    <property type="entry name" value="HTH_1"/>
    <property type="match status" value="1"/>
</dbReference>
<dbReference type="EMBL" id="WLZY01000001">
    <property type="protein sequence ID" value="NDL55509.1"/>
    <property type="molecule type" value="Genomic_DNA"/>
</dbReference>